<dbReference type="InterPro" id="IPR050763">
    <property type="entry name" value="ABC_transporter_ATP-binding"/>
</dbReference>
<keyword evidence="5 7" id="KW-0067">ATP-binding</keyword>
<evidence type="ECO:0000259" key="6">
    <source>
        <dbReference type="PROSITE" id="PS50893"/>
    </source>
</evidence>
<proteinExistence type="inferred from homology"/>
<dbReference type="Pfam" id="PF00005">
    <property type="entry name" value="ABC_tran"/>
    <property type="match status" value="1"/>
</dbReference>
<reference evidence="8" key="1">
    <citation type="submission" date="2023-07" db="EMBL/GenBank/DDBJ databases">
        <title>Whole genome sequence analysis of rice epiphytic Sphingomonas sanguinis OsEp_Plm_15B2.</title>
        <authorList>
            <person name="Sahu K.P."/>
            <person name="Asharani P."/>
            <person name="Reddy B."/>
            <person name="Kumar A."/>
        </authorList>
    </citation>
    <scope>NUCLEOTIDE SEQUENCE [LARGE SCALE GENOMIC DNA]</scope>
    <source>
        <strain evidence="8">OsEp_Plm_15B2</strain>
    </source>
</reference>
<evidence type="ECO:0000256" key="5">
    <source>
        <dbReference type="ARBA" id="ARBA00022840"/>
    </source>
</evidence>
<dbReference type="GO" id="GO:0005524">
    <property type="term" value="F:ATP binding"/>
    <property type="evidence" value="ECO:0007669"/>
    <property type="project" value="UniProtKB-KW"/>
</dbReference>
<dbReference type="CDD" id="cd03230">
    <property type="entry name" value="ABC_DR_subfamily_A"/>
    <property type="match status" value="1"/>
</dbReference>
<keyword evidence="2" id="KW-0813">Transport</keyword>
<evidence type="ECO:0000256" key="3">
    <source>
        <dbReference type="ARBA" id="ARBA00022458"/>
    </source>
</evidence>
<accession>A0ABU5LT38</accession>
<evidence type="ECO:0000256" key="4">
    <source>
        <dbReference type="ARBA" id="ARBA00022741"/>
    </source>
</evidence>
<dbReference type="PROSITE" id="PS50893">
    <property type="entry name" value="ABC_TRANSPORTER_2"/>
    <property type="match status" value="1"/>
</dbReference>
<dbReference type="PANTHER" id="PTHR42711:SF5">
    <property type="entry name" value="ABC TRANSPORTER ATP-BINDING PROTEIN NATA"/>
    <property type="match status" value="1"/>
</dbReference>
<evidence type="ECO:0000256" key="1">
    <source>
        <dbReference type="ARBA" id="ARBA00005417"/>
    </source>
</evidence>
<dbReference type="RefSeq" id="WP_219019662.1">
    <property type="nucleotide sequence ID" value="NZ_CP079203.1"/>
</dbReference>
<comment type="caution">
    <text evidence="7">The sequence shown here is derived from an EMBL/GenBank/DDBJ whole genome shotgun (WGS) entry which is preliminary data.</text>
</comment>
<organism evidence="7 8">
    <name type="scientific">Sphingomonas sanguinis</name>
    <dbReference type="NCBI Taxonomy" id="33051"/>
    <lineage>
        <taxon>Bacteria</taxon>
        <taxon>Pseudomonadati</taxon>
        <taxon>Pseudomonadota</taxon>
        <taxon>Alphaproteobacteria</taxon>
        <taxon>Sphingomonadales</taxon>
        <taxon>Sphingomonadaceae</taxon>
        <taxon>Sphingomonas</taxon>
    </lineage>
</organism>
<evidence type="ECO:0000313" key="8">
    <source>
        <dbReference type="Proteomes" id="UP001292182"/>
    </source>
</evidence>
<sequence length="303" mass="33038">MPSRPYAIETRALTYRHGQKLALDTLDLILPVGGVHAIVGANGAGKSTLFRILLGVTAPTSGDAFALGRDCANLTAADRGRIGFVNEEHSLPPWMTVAAVIAMQRAHYAARWDEHPFDAVLASFDLLPGQRIAQLSRGERAGLNLALALGQNPELLILDEPTLGLDVVAKRRLLDALIDGVASDGRTIIYCSHQIEEVERLADSLIIMERGRLRSQSAPDEFCARIDHWIADMPSEGPGLAEVPGLLRHRRIDTLHHYTVIDQGEAFAGFLHAHGARRVQRQDVPLDHAVDAFLTRHHAGPQG</sequence>
<comment type="similarity">
    <text evidence="1">Belongs to the ABC transporter superfamily.</text>
</comment>
<protein>
    <submittedName>
        <fullName evidence="7">ABC transporter ATP-binding protein</fullName>
    </submittedName>
</protein>
<dbReference type="EMBL" id="JAOBTW010000016">
    <property type="protein sequence ID" value="MDZ7283094.1"/>
    <property type="molecule type" value="Genomic_DNA"/>
</dbReference>
<evidence type="ECO:0000256" key="2">
    <source>
        <dbReference type="ARBA" id="ARBA00022448"/>
    </source>
</evidence>
<dbReference type="InterPro" id="IPR003439">
    <property type="entry name" value="ABC_transporter-like_ATP-bd"/>
</dbReference>
<keyword evidence="8" id="KW-1185">Reference proteome</keyword>
<keyword evidence="3" id="KW-0536">Nodulation</keyword>
<feature type="domain" description="ABC transporter" evidence="6">
    <location>
        <begin position="8"/>
        <end position="235"/>
    </location>
</feature>
<evidence type="ECO:0000313" key="7">
    <source>
        <dbReference type="EMBL" id="MDZ7283094.1"/>
    </source>
</evidence>
<gene>
    <name evidence="7" type="ORF">N4G62_13785</name>
</gene>
<dbReference type="Proteomes" id="UP001292182">
    <property type="component" value="Unassembled WGS sequence"/>
</dbReference>
<dbReference type="PANTHER" id="PTHR42711">
    <property type="entry name" value="ABC TRANSPORTER ATP-BINDING PROTEIN"/>
    <property type="match status" value="1"/>
</dbReference>
<name>A0ABU5LT38_9SPHN</name>
<dbReference type="InterPro" id="IPR003593">
    <property type="entry name" value="AAA+_ATPase"/>
</dbReference>
<dbReference type="SMART" id="SM00382">
    <property type="entry name" value="AAA"/>
    <property type="match status" value="1"/>
</dbReference>
<keyword evidence="4" id="KW-0547">Nucleotide-binding</keyword>